<dbReference type="SUPFAM" id="SSF159774">
    <property type="entry name" value="YerB-like"/>
    <property type="match status" value="1"/>
</dbReference>
<accession>A0A9D1Z3M5</accession>
<reference evidence="5" key="1">
    <citation type="journal article" date="2021" name="PeerJ">
        <title>Extensive microbial diversity within the chicken gut microbiome revealed by metagenomics and culture.</title>
        <authorList>
            <person name="Gilroy R."/>
            <person name="Ravi A."/>
            <person name="Getino M."/>
            <person name="Pursley I."/>
            <person name="Horton D.L."/>
            <person name="Alikhan N.F."/>
            <person name="Baker D."/>
            <person name="Gharbi K."/>
            <person name="Hall N."/>
            <person name="Watson M."/>
            <person name="Adriaenssens E.M."/>
            <person name="Foster-Nyarko E."/>
            <person name="Jarju S."/>
            <person name="Secka A."/>
            <person name="Antonio M."/>
            <person name="Oren A."/>
            <person name="Chaudhuri R.R."/>
            <person name="La Ragione R."/>
            <person name="Hildebrand F."/>
            <person name="Pallen M.J."/>
        </authorList>
    </citation>
    <scope>NUCLEOTIDE SEQUENCE</scope>
    <source>
        <strain evidence="5">CHK33-7979</strain>
    </source>
</reference>
<dbReference type="Proteomes" id="UP000886824">
    <property type="component" value="Unassembled WGS sequence"/>
</dbReference>
<evidence type="ECO:0000256" key="2">
    <source>
        <dbReference type="SAM" id="SignalP"/>
    </source>
</evidence>
<dbReference type="InterPro" id="IPR021416">
    <property type="entry name" value="DUF3048_N"/>
</dbReference>
<evidence type="ECO:0000256" key="1">
    <source>
        <dbReference type="SAM" id="MobiDB-lite"/>
    </source>
</evidence>
<name>A0A9D1Z3M5_9FIRM</name>
<sequence length="366" mass="39231">MRGTMLPALCLIVLLCLTACSVGTGASTPTPAPVPPQTSPPPIAATATPTPTPYNGPINPLSGMPTDAETAAQRPVSVMLNNLKQALPQLGQSQADIIYEVVAEGGITRMLGVFQSVEDVGMIGSIRSARSYYIELAMGHDALFIHAGGSEDAYADLGKWEVDHFDAVRGPYLGKTPESNMMWRDDDRRRENGYEHSVVATGTSILDHLPSDLRREHEEGYDAGLSFCDDGTPVGGSPASVVTVPFSNYKTGVFTYDDDRKAYRVEEYGAAYVDGDTGEQVTVTNVIVVYTRCRYTGDSLGHMDVEVVGAGDGWFACGGQGIPIHWSKSDRESPMVYTTQDGTPLSLGRGHTYVNIVPLDAAVTME</sequence>
<evidence type="ECO:0000313" key="6">
    <source>
        <dbReference type="Proteomes" id="UP000886824"/>
    </source>
</evidence>
<dbReference type="Pfam" id="PF17479">
    <property type="entry name" value="DUF3048_C"/>
    <property type="match status" value="1"/>
</dbReference>
<feature type="domain" description="DUF3048" evidence="3">
    <location>
        <begin position="61"/>
        <end position="194"/>
    </location>
</feature>
<dbReference type="AlphaFoldDB" id="A0A9D1Z3M5"/>
<feature type="region of interest" description="Disordered" evidence="1">
    <location>
        <begin position="27"/>
        <end position="54"/>
    </location>
</feature>
<feature type="domain" description="DUF3048" evidence="4">
    <location>
        <begin position="242"/>
        <end position="354"/>
    </location>
</feature>
<dbReference type="Pfam" id="PF11258">
    <property type="entry name" value="DUF3048"/>
    <property type="match status" value="1"/>
</dbReference>
<feature type="compositionally biased region" description="Pro residues" evidence="1">
    <location>
        <begin position="30"/>
        <end position="43"/>
    </location>
</feature>
<evidence type="ECO:0000259" key="4">
    <source>
        <dbReference type="Pfam" id="PF17479"/>
    </source>
</evidence>
<keyword evidence="2" id="KW-0732">Signal</keyword>
<protein>
    <submittedName>
        <fullName evidence="5">DUF3048 domain-containing protein</fullName>
    </submittedName>
</protein>
<evidence type="ECO:0000259" key="3">
    <source>
        <dbReference type="Pfam" id="PF11258"/>
    </source>
</evidence>
<gene>
    <name evidence="5" type="ORF">H9826_02835</name>
</gene>
<feature type="chain" id="PRO_5039117982" evidence="2">
    <location>
        <begin position="27"/>
        <end position="366"/>
    </location>
</feature>
<dbReference type="Gene3D" id="3.50.90.10">
    <property type="entry name" value="YerB-like"/>
    <property type="match status" value="1"/>
</dbReference>
<organism evidence="5 6">
    <name type="scientific">Candidatus Intestinimonas merdavium</name>
    <dbReference type="NCBI Taxonomy" id="2838622"/>
    <lineage>
        <taxon>Bacteria</taxon>
        <taxon>Bacillati</taxon>
        <taxon>Bacillota</taxon>
        <taxon>Clostridia</taxon>
        <taxon>Eubacteriales</taxon>
        <taxon>Intestinimonas</taxon>
    </lineage>
</organism>
<proteinExistence type="predicted"/>
<evidence type="ECO:0000313" key="5">
    <source>
        <dbReference type="EMBL" id="HIY72901.1"/>
    </source>
</evidence>
<dbReference type="InterPro" id="IPR035328">
    <property type="entry name" value="DUF3048_C"/>
</dbReference>
<dbReference type="EMBL" id="DXCX01000030">
    <property type="protein sequence ID" value="HIY72901.1"/>
    <property type="molecule type" value="Genomic_DNA"/>
</dbReference>
<feature type="signal peptide" evidence="2">
    <location>
        <begin position="1"/>
        <end position="26"/>
    </location>
</feature>
<reference evidence="5" key="2">
    <citation type="submission" date="2021-04" db="EMBL/GenBank/DDBJ databases">
        <authorList>
            <person name="Gilroy R."/>
        </authorList>
    </citation>
    <scope>NUCLEOTIDE SEQUENCE</scope>
    <source>
        <strain evidence="5">CHK33-7979</strain>
    </source>
</reference>
<dbReference type="InterPro" id="IPR023158">
    <property type="entry name" value="YerB-like_sf"/>
</dbReference>
<comment type="caution">
    <text evidence="5">The sequence shown here is derived from an EMBL/GenBank/DDBJ whole genome shotgun (WGS) entry which is preliminary data.</text>
</comment>